<dbReference type="Gene3D" id="1.10.287.950">
    <property type="entry name" value="Methyl-accepting chemotaxis protein"/>
    <property type="match status" value="1"/>
</dbReference>
<dbReference type="SUPFAM" id="SSF58104">
    <property type="entry name" value="Methyl-accepting chemotaxis protein (MCP) signaling domain"/>
    <property type="match status" value="1"/>
</dbReference>
<evidence type="ECO:0000313" key="3">
    <source>
        <dbReference type="Proteomes" id="UP000255508"/>
    </source>
</evidence>
<sequence>MVVSIREVAANSNQASELANQARQQATEGMGVTQDSISAINALAKDIQLAERVMHQLETHNQEIGGIVAVIRRCCG</sequence>
<protein>
    <recommendedName>
        <fullName evidence="4">Methyl-accepting transducer domain-containing protein</fullName>
    </recommendedName>
</protein>
<dbReference type="EMBL" id="QFXD01000008">
    <property type="protein sequence ID" value="RDH93449.1"/>
    <property type="molecule type" value="Genomic_DNA"/>
</dbReference>
<evidence type="ECO:0008006" key="4">
    <source>
        <dbReference type="Google" id="ProtNLM"/>
    </source>
</evidence>
<dbReference type="Proteomes" id="UP000255508">
    <property type="component" value="Unassembled WGS sequence"/>
</dbReference>
<keyword evidence="1" id="KW-0175">Coiled coil</keyword>
<feature type="coiled-coil region" evidence="1">
    <location>
        <begin position="5"/>
        <end position="60"/>
    </location>
</feature>
<dbReference type="AlphaFoldDB" id="A0A370E1H1"/>
<evidence type="ECO:0000313" key="2">
    <source>
        <dbReference type="EMBL" id="RDH93449.1"/>
    </source>
</evidence>
<comment type="caution">
    <text evidence="2">The sequence shown here is derived from an EMBL/GenBank/DDBJ whole genome shotgun (WGS) entry which is preliminary data.</text>
</comment>
<name>A0A370E1H1_9GAMM</name>
<organism evidence="2 3">
    <name type="scientific">endosymbiont of Lamellibrachia luymesi</name>
    <dbReference type="NCBI Taxonomy" id="2200907"/>
    <lineage>
        <taxon>Bacteria</taxon>
        <taxon>Pseudomonadati</taxon>
        <taxon>Pseudomonadota</taxon>
        <taxon>Gammaproteobacteria</taxon>
        <taxon>sulfur-oxidizing symbionts</taxon>
    </lineage>
</organism>
<proteinExistence type="predicted"/>
<accession>A0A370E1H1</accession>
<evidence type="ECO:0000256" key="1">
    <source>
        <dbReference type="SAM" id="Coils"/>
    </source>
</evidence>
<gene>
    <name evidence="2" type="ORF">DIZ79_00725</name>
</gene>
<reference evidence="2 3" key="1">
    <citation type="journal article" date="2018" name="ISME J.">
        <title>Endosymbiont genomes yield clues of tubeworm success.</title>
        <authorList>
            <person name="Li Y."/>
            <person name="Liles M.R."/>
            <person name="Halanych K.M."/>
        </authorList>
    </citation>
    <scope>NUCLEOTIDE SEQUENCE [LARGE SCALE GENOMIC DNA]</scope>
    <source>
        <strain evidence="2">A1422</strain>
    </source>
</reference>